<dbReference type="InParanoid" id="E4XJX0"/>
<feature type="region of interest" description="Disordered" evidence="1">
    <location>
        <begin position="32"/>
        <end position="59"/>
    </location>
</feature>
<reference evidence="3" key="1">
    <citation type="journal article" date="2010" name="Science">
        <title>Plasticity of animal genome architecture unmasked by rapid evolution of a pelagic tunicate.</title>
        <authorList>
            <person name="Denoeud F."/>
            <person name="Henriet S."/>
            <person name="Mungpakdee S."/>
            <person name="Aury J.M."/>
            <person name="Da Silva C."/>
            <person name="Brinkmann H."/>
            <person name="Mikhaleva J."/>
            <person name="Olsen L.C."/>
            <person name="Jubin C."/>
            <person name="Canestro C."/>
            <person name="Bouquet J.M."/>
            <person name="Danks G."/>
            <person name="Poulain J."/>
            <person name="Campsteijn C."/>
            <person name="Adamski M."/>
            <person name="Cross I."/>
            <person name="Yadetie F."/>
            <person name="Muffato M."/>
            <person name="Louis A."/>
            <person name="Butcher S."/>
            <person name="Tsagkogeorga G."/>
            <person name="Konrad A."/>
            <person name="Singh S."/>
            <person name="Jensen M.F."/>
            <person name="Cong E.H."/>
            <person name="Eikeseth-Otteraa H."/>
            <person name="Noel B."/>
            <person name="Anthouard V."/>
            <person name="Porcel B.M."/>
            <person name="Kachouri-Lafond R."/>
            <person name="Nishino A."/>
            <person name="Ugolini M."/>
            <person name="Chourrout P."/>
            <person name="Nishida H."/>
            <person name="Aasland R."/>
            <person name="Huzurbazar S."/>
            <person name="Westhof E."/>
            <person name="Delsuc F."/>
            <person name="Lehrach H."/>
            <person name="Reinhardt R."/>
            <person name="Weissenbach J."/>
            <person name="Roy S.W."/>
            <person name="Artiguenave F."/>
            <person name="Postlethwait J.H."/>
            <person name="Manak J.R."/>
            <person name="Thompson E.M."/>
            <person name="Jaillon O."/>
            <person name="Du Pasquier L."/>
            <person name="Boudinot P."/>
            <person name="Liberles D.A."/>
            <person name="Volff J.N."/>
            <person name="Philippe H."/>
            <person name="Lenhard B."/>
            <person name="Roest Crollius H."/>
            <person name="Wincker P."/>
            <person name="Chourrout D."/>
        </authorList>
    </citation>
    <scope>NUCLEOTIDE SEQUENCE [LARGE SCALE GENOMIC DNA]</scope>
</reference>
<keyword evidence="4" id="KW-1185">Reference proteome</keyword>
<evidence type="ECO:0008006" key="5">
    <source>
        <dbReference type="Google" id="ProtNLM"/>
    </source>
</evidence>
<organism evidence="3">
    <name type="scientific">Oikopleura dioica</name>
    <name type="common">Tunicate</name>
    <dbReference type="NCBI Taxonomy" id="34765"/>
    <lineage>
        <taxon>Eukaryota</taxon>
        <taxon>Metazoa</taxon>
        <taxon>Chordata</taxon>
        <taxon>Tunicata</taxon>
        <taxon>Appendicularia</taxon>
        <taxon>Copelata</taxon>
        <taxon>Oikopleuridae</taxon>
        <taxon>Oikopleura</taxon>
    </lineage>
</organism>
<evidence type="ECO:0000256" key="2">
    <source>
        <dbReference type="SAM" id="SignalP"/>
    </source>
</evidence>
<dbReference type="OrthoDB" id="10353702at2759"/>
<name>E4XJX0_OIKDI</name>
<evidence type="ECO:0000256" key="1">
    <source>
        <dbReference type="SAM" id="MobiDB-lite"/>
    </source>
</evidence>
<protein>
    <recommendedName>
        <fullName evidence="5">FZ domain-containing protein</fullName>
    </recommendedName>
</protein>
<sequence>MKLFSVFVIAAVSAQGFDNKQANLARNLDLTESDEDREKRFKQECKDSIGNKQDTPKWNEKMEACRAKKDAKHAKRVAKAEAAEDRAEMKAEIKTKKAEKAPIKAERNLCKAACKQIANQITKSNCLSWWKYSSRVEIQKILDDINDIRNPAERNSVEHCYTKSGLSGSESTCKDFAVDFCDGLNLAKPSPILRDCKSFCVNQCMEQGENCDWTPADYVPDV</sequence>
<evidence type="ECO:0000313" key="4">
    <source>
        <dbReference type="Proteomes" id="UP000001307"/>
    </source>
</evidence>
<proteinExistence type="predicted"/>
<dbReference type="EMBL" id="FN653062">
    <property type="protein sequence ID" value="CBY24756.1"/>
    <property type="molecule type" value="Genomic_DNA"/>
</dbReference>
<dbReference type="Proteomes" id="UP000001307">
    <property type="component" value="Unassembled WGS sequence"/>
</dbReference>
<feature type="signal peptide" evidence="2">
    <location>
        <begin position="1"/>
        <end position="16"/>
    </location>
</feature>
<accession>E4XJX0</accession>
<dbReference type="AlphaFoldDB" id="E4XJX0"/>
<keyword evidence="2" id="KW-0732">Signal</keyword>
<evidence type="ECO:0000313" key="3">
    <source>
        <dbReference type="EMBL" id="CBY24756.1"/>
    </source>
</evidence>
<feature type="chain" id="PRO_5003190370" description="FZ domain-containing protein" evidence="2">
    <location>
        <begin position="17"/>
        <end position="222"/>
    </location>
</feature>
<feature type="compositionally biased region" description="Basic and acidic residues" evidence="1">
    <location>
        <begin position="36"/>
        <end position="59"/>
    </location>
</feature>
<gene>
    <name evidence="3" type="ORF">GSOID_T00012926001</name>
</gene>